<proteinExistence type="predicted"/>
<dbReference type="Proteomes" id="UP000236723">
    <property type="component" value="Unassembled WGS sequence"/>
</dbReference>
<evidence type="ECO:0008006" key="3">
    <source>
        <dbReference type="Google" id="ProtNLM"/>
    </source>
</evidence>
<organism evidence="1 2">
    <name type="scientific">Thermomonospora echinospora</name>
    <dbReference type="NCBI Taxonomy" id="1992"/>
    <lineage>
        <taxon>Bacteria</taxon>
        <taxon>Bacillati</taxon>
        <taxon>Actinomycetota</taxon>
        <taxon>Actinomycetes</taxon>
        <taxon>Streptosporangiales</taxon>
        <taxon>Thermomonosporaceae</taxon>
        <taxon>Thermomonospora</taxon>
    </lineage>
</organism>
<sequence>MKEWRDDPTRTLAPKLVASCPRCQENPSVPEPRADYAYLLGLYLGDGCISPAGDPTKAVWALRIMCANSWPGLIDECERAIRSIRPDNKVRRIPCTGCTEVKSVSRHWPCLFPQHGPGMKHTRKIELSLWQQEIVDEHAEELVRGLLHSDGCRVANRIRRPLKGGERWYEYSRYLFTNLSDDIRNIYTGALDRLGIAWKQNKPREISVARKDAVARLDEFVGPKY</sequence>
<gene>
    <name evidence="1" type="ORF">SAMN04489712_101353</name>
</gene>
<reference evidence="2" key="1">
    <citation type="submission" date="2016-10" db="EMBL/GenBank/DDBJ databases">
        <authorList>
            <person name="Varghese N."/>
            <person name="Submissions S."/>
        </authorList>
    </citation>
    <scope>NUCLEOTIDE SEQUENCE [LARGE SCALE GENOMIC DNA]</scope>
    <source>
        <strain evidence="2">DSM 43163</strain>
    </source>
</reference>
<dbReference type="Gene3D" id="3.10.28.10">
    <property type="entry name" value="Homing endonucleases"/>
    <property type="match status" value="1"/>
</dbReference>
<evidence type="ECO:0000313" key="2">
    <source>
        <dbReference type="Proteomes" id="UP000236723"/>
    </source>
</evidence>
<accession>A0A1H5STG6</accession>
<dbReference type="AlphaFoldDB" id="A0A1H5STG6"/>
<evidence type="ECO:0000313" key="1">
    <source>
        <dbReference type="EMBL" id="SEF53734.1"/>
    </source>
</evidence>
<dbReference type="InterPro" id="IPR027434">
    <property type="entry name" value="Homing_endonucl"/>
</dbReference>
<protein>
    <recommendedName>
        <fullName evidence="3">DOD-type homing endonuclease domain-containing protein</fullName>
    </recommendedName>
</protein>
<keyword evidence="2" id="KW-1185">Reference proteome</keyword>
<dbReference type="EMBL" id="FNVO01000001">
    <property type="protein sequence ID" value="SEF53734.1"/>
    <property type="molecule type" value="Genomic_DNA"/>
</dbReference>
<name>A0A1H5STG6_9ACTN</name>